<comment type="similarity">
    <text evidence="3">Belongs to the TPT transporter family. SLC35D subfamily.</text>
</comment>
<keyword evidence="5 9" id="KW-0812">Transmembrane</keyword>
<feature type="transmembrane region" description="Helical" evidence="9">
    <location>
        <begin position="163"/>
        <end position="188"/>
    </location>
</feature>
<dbReference type="InterPro" id="IPR004853">
    <property type="entry name" value="Sugar_P_trans_dom"/>
</dbReference>
<comment type="function">
    <text evidence="1">Involved in the import of GDP-mannose from the cytoplasm into the Golgi lumen.</text>
</comment>
<feature type="region of interest" description="Disordered" evidence="8">
    <location>
        <begin position="478"/>
        <end position="526"/>
    </location>
</feature>
<feature type="compositionally biased region" description="Polar residues" evidence="8">
    <location>
        <begin position="1"/>
        <end position="14"/>
    </location>
</feature>
<feature type="transmembrane region" description="Helical" evidence="9">
    <location>
        <begin position="449"/>
        <end position="467"/>
    </location>
</feature>
<feature type="domain" description="Sugar phosphate transporter" evidence="10">
    <location>
        <begin position="135"/>
        <end position="465"/>
    </location>
</feature>
<comment type="subunit">
    <text evidence="4">Homooligomer.</text>
</comment>
<feature type="compositionally biased region" description="Acidic residues" evidence="8">
    <location>
        <begin position="66"/>
        <end position="85"/>
    </location>
</feature>
<evidence type="ECO:0000256" key="4">
    <source>
        <dbReference type="ARBA" id="ARBA00011182"/>
    </source>
</evidence>
<sequence>MEHNNSHNNNSYIPSHTRRRSGSLVFGGAGARHSMSHVRRHSPLHEDKPVPEEPYGSDLSGATTSDDMEMEDLNSDEELTDDEETGLTHAERKKRRRRKSRNQRLDQRVAPGDDVQKAEDQVMTASFIKDTIINALLIGLWYSFSISISVYNKWMFSSENLDFHFPLFTTSVHMLVQFTLASLVLWIIPRFRPNADQGDQDGHGSYSQLNGHDTNTTIDHEPKSTIKKPLMTRSFYLTRISPCGTATALDIGLGNFSLRFITLTFFTMCKSSVLAFVLLFAFLFRLETPTWKLCAVILFMTFGVIMMVAGEASFNALGFLLVMSASFCSGFRWSLTQILLLRNAATSNPFSSIFFLTPSMFLVLFLLALPIETPTAVFEGLQTLSTAKGTPLTAVIILFPGCLAFMMVAAEFALLKRTSVVTLSVCGIFKEVLTISAASYSFGDPLSPINVSGLVVTIASIAGYNWLKYSKMRSEARKEAQGTIEDNGGGSGGSGAEETDHANGKRQKAAAENGHIAHPDTFAAGRDSTTETAGLMRDSLLATNVEPGGVAVHGRTLSLGTAGNGVLRDGQTHSPVKRPEDLE</sequence>
<keyword evidence="6 9" id="KW-1133">Transmembrane helix</keyword>
<proteinExistence type="inferred from homology"/>
<organism evidence="11 12">
    <name type="scientific">Lecanosticta acicola</name>
    <dbReference type="NCBI Taxonomy" id="111012"/>
    <lineage>
        <taxon>Eukaryota</taxon>
        <taxon>Fungi</taxon>
        <taxon>Dikarya</taxon>
        <taxon>Ascomycota</taxon>
        <taxon>Pezizomycotina</taxon>
        <taxon>Dothideomycetes</taxon>
        <taxon>Dothideomycetidae</taxon>
        <taxon>Mycosphaerellales</taxon>
        <taxon>Mycosphaerellaceae</taxon>
        <taxon>Lecanosticta</taxon>
    </lineage>
</organism>
<dbReference type="GO" id="GO:0005789">
    <property type="term" value="C:endoplasmic reticulum membrane"/>
    <property type="evidence" value="ECO:0007669"/>
    <property type="project" value="UniProtKB-SubCell"/>
</dbReference>
<feature type="transmembrane region" description="Helical" evidence="9">
    <location>
        <begin position="260"/>
        <end position="284"/>
    </location>
</feature>
<dbReference type="Pfam" id="PF03151">
    <property type="entry name" value="TPT"/>
    <property type="match status" value="1"/>
</dbReference>
<accession>A0AAI8YYF2</accession>
<feature type="region of interest" description="Disordered" evidence="8">
    <location>
        <begin position="1"/>
        <end position="117"/>
    </location>
</feature>
<comment type="caution">
    <text evidence="11">The sequence shown here is derived from an EMBL/GenBank/DDBJ whole genome shotgun (WGS) entry which is preliminary data.</text>
</comment>
<evidence type="ECO:0000256" key="5">
    <source>
        <dbReference type="ARBA" id="ARBA00022692"/>
    </source>
</evidence>
<feature type="transmembrane region" description="Helical" evidence="9">
    <location>
        <begin position="353"/>
        <end position="371"/>
    </location>
</feature>
<feature type="transmembrane region" description="Helical" evidence="9">
    <location>
        <begin position="316"/>
        <end position="341"/>
    </location>
</feature>
<keyword evidence="7 9" id="KW-0472">Membrane</keyword>
<evidence type="ECO:0000256" key="8">
    <source>
        <dbReference type="SAM" id="MobiDB-lite"/>
    </source>
</evidence>
<feature type="transmembrane region" description="Helical" evidence="9">
    <location>
        <begin position="421"/>
        <end position="443"/>
    </location>
</feature>
<feature type="region of interest" description="Disordered" evidence="8">
    <location>
        <begin position="560"/>
        <end position="583"/>
    </location>
</feature>
<evidence type="ECO:0000256" key="7">
    <source>
        <dbReference type="ARBA" id="ARBA00023136"/>
    </source>
</evidence>
<keyword evidence="12" id="KW-1185">Reference proteome</keyword>
<feature type="transmembrane region" description="Helical" evidence="9">
    <location>
        <begin position="291"/>
        <end position="310"/>
    </location>
</feature>
<dbReference type="EMBL" id="CAVMBE010000022">
    <property type="protein sequence ID" value="CAK4005317.1"/>
    <property type="molecule type" value="Genomic_DNA"/>
</dbReference>
<evidence type="ECO:0000256" key="1">
    <source>
        <dbReference type="ARBA" id="ARBA00003420"/>
    </source>
</evidence>
<dbReference type="PANTHER" id="PTHR11132">
    <property type="entry name" value="SOLUTE CARRIER FAMILY 35"/>
    <property type="match status" value="1"/>
</dbReference>
<evidence type="ECO:0000313" key="11">
    <source>
        <dbReference type="EMBL" id="CAK4005317.1"/>
    </source>
</evidence>
<evidence type="ECO:0000256" key="3">
    <source>
        <dbReference type="ARBA" id="ARBA00010425"/>
    </source>
</evidence>
<evidence type="ECO:0000256" key="9">
    <source>
        <dbReference type="SAM" id="Phobius"/>
    </source>
</evidence>
<reference evidence="11" key="1">
    <citation type="submission" date="2023-11" db="EMBL/GenBank/DDBJ databases">
        <authorList>
            <person name="Alioto T."/>
            <person name="Alioto T."/>
            <person name="Gomez Garrido J."/>
        </authorList>
    </citation>
    <scope>NUCLEOTIDE SEQUENCE</scope>
</reference>
<comment type="subcellular location">
    <subcellularLocation>
        <location evidence="2">Endoplasmic reticulum membrane</location>
        <topology evidence="2">Multi-pass membrane protein</topology>
    </subcellularLocation>
</comment>
<feature type="compositionally biased region" description="Basic residues" evidence="8">
    <location>
        <begin position="91"/>
        <end position="102"/>
    </location>
</feature>
<feature type="transmembrane region" description="Helical" evidence="9">
    <location>
        <begin position="132"/>
        <end position="151"/>
    </location>
</feature>
<evidence type="ECO:0000259" key="10">
    <source>
        <dbReference type="Pfam" id="PF03151"/>
    </source>
</evidence>
<feature type="transmembrane region" description="Helical" evidence="9">
    <location>
        <begin position="391"/>
        <end position="414"/>
    </location>
</feature>
<dbReference type="AlphaFoldDB" id="A0AAI8YYF2"/>
<name>A0AAI8YYF2_9PEZI</name>
<protein>
    <submittedName>
        <fullName evidence="11">Related to nucleotide-sugar transporter</fullName>
    </submittedName>
</protein>
<feature type="transmembrane region" description="Helical" evidence="9">
    <location>
        <begin position="236"/>
        <end position="254"/>
    </location>
</feature>
<gene>
    <name evidence="11" type="ORF">LECACI_7A004287</name>
</gene>
<evidence type="ECO:0000256" key="2">
    <source>
        <dbReference type="ARBA" id="ARBA00004477"/>
    </source>
</evidence>
<dbReference type="Proteomes" id="UP001296104">
    <property type="component" value="Unassembled WGS sequence"/>
</dbReference>
<evidence type="ECO:0000313" key="12">
    <source>
        <dbReference type="Proteomes" id="UP001296104"/>
    </source>
</evidence>
<dbReference type="InterPro" id="IPR050186">
    <property type="entry name" value="TPT_transporter"/>
</dbReference>
<evidence type="ECO:0000256" key="6">
    <source>
        <dbReference type="ARBA" id="ARBA00022989"/>
    </source>
</evidence>